<evidence type="ECO:0000259" key="2">
    <source>
        <dbReference type="Pfam" id="PF25273"/>
    </source>
</evidence>
<dbReference type="PANTHER" id="PTHR34415:SF1">
    <property type="entry name" value="INTEGRASE CATALYTIC DOMAIN-CONTAINING PROTEIN"/>
    <property type="match status" value="1"/>
</dbReference>
<name>A0A9P0XCE6_PIEBR</name>
<dbReference type="PANTHER" id="PTHR34415">
    <property type="entry name" value="INTEGRASE CATALYTIC DOMAIN-CONTAINING PROTEIN"/>
    <property type="match status" value="1"/>
</dbReference>
<evidence type="ECO:0000313" key="4">
    <source>
        <dbReference type="Proteomes" id="UP001152562"/>
    </source>
</evidence>
<accession>A0A9P0XCE6</accession>
<protein>
    <recommendedName>
        <fullName evidence="2">DUF7869 domain-containing protein</fullName>
    </recommendedName>
</protein>
<sequence length="266" mass="31185">MDHPVTPCRGRKRQRDPENWTVNIKKRSRYVYSAYTILVLEYSFWLELLIYLGFGSLRTDVCSTCLQHDELLKVEKDISKRNDIMIYRRVHKLRAKAFYDLVREEYADVMTFCFDCQINCPMPKLPDQTTYYSRQLYLYNCTVIQGTSKDNTFAYCWTEDTFAKGSNEIASVVFHRLHSIDFIGIKTVRLIADGCGGQNKNSTMVTMIVKWLTNYAPETVKVVEIVFHVGGHSFIPPDRIFVMIEKDIRKREIIKNPIEYLTILEN</sequence>
<feature type="domain" description="DUF7869" evidence="2">
    <location>
        <begin position="149"/>
        <end position="253"/>
    </location>
</feature>
<organism evidence="3 4">
    <name type="scientific">Pieris brassicae</name>
    <name type="common">White butterfly</name>
    <name type="synonym">Large white butterfly</name>
    <dbReference type="NCBI Taxonomy" id="7116"/>
    <lineage>
        <taxon>Eukaryota</taxon>
        <taxon>Metazoa</taxon>
        <taxon>Ecdysozoa</taxon>
        <taxon>Arthropoda</taxon>
        <taxon>Hexapoda</taxon>
        <taxon>Insecta</taxon>
        <taxon>Pterygota</taxon>
        <taxon>Neoptera</taxon>
        <taxon>Endopterygota</taxon>
        <taxon>Lepidoptera</taxon>
        <taxon>Glossata</taxon>
        <taxon>Ditrysia</taxon>
        <taxon>Papilionoidea</taxon>
        <taxon>Pieridae</taxon>
        <taxon>Pierinae</taxon>
        <taxon>Pieris</taxon>
    </lineage>
</organism>
<dbReference type="Proteomes" id="UP001152562">
    <property type="component" value="Unassembled WGS sequence"/>
</dbReference>
<dbReference type="EMBL" id="CALOZG010000010">
    <property type="protein sequence ID" value="CAH4029819.1"/>
    <property type="molecule type" value="Genomic_DNA"/>
</dbReference>
<dbReference type="AlphaFoldDB" id="A0A9P0XCE6"/>
<keyword evidence="4" id="KW-1185">Reference proteome</keyword>
<comment type="caution">
    <text evidence="3">The sequence shown here is derived from an EMBL/GenBank/DDBJ whole genome shotgun (WGS) entry which is preliminary data.</text>
</comment>
<feature type="transmembrane region" description="Helical" evidence="1">
    <location>
        <begin position="30"/>
        <end position="54"/>
    </location>
</feature>
<keyword evidence="1" id="KW-1133">Transmembrane helix</keyword>
<evidence type="ECO:0000313" key="3">
    <source>
        <dbReference type="EMBL" id="CAH4029819.1"/>
    </source>
</evidence>
<dbReference type="Pfam" id="PF25273">
    <property type="entry name" value="DUF7869"/>
    <property type="match status" value="1"/>
</dbReference>
<keyword evidence="1" id="KW-0812">Transmembrane</keyword>
<evidence type="ECO:0000256" key="1">
    <source>
        <dbReference type="SAM" id="Phobius"/>
    </source>
</evidence>
<gene>
    <name evidence="3" type="ORF">PIBRA_LOCUS6527</name>
</gene>
<keyword evidence="1" id="KW-0472">Membrane</keyword>
<reference evidence="3" key="1">
    <citation type="submission" date="2022-05" db="EMBL/GenBank/DDBJ databases">
        <authorList>
            <person name="Okamura Y."/>
        </authorList>
    </citation>
    <scope>NUCLEOTIDE SEQUENCE</scope>
</reference>
<dbReference type="InterPro" id="IPR057191">
    <property type="entry name" value="DUF7869"/>
</dbReference>
<proteinExistence type="predicted"/>